<dbReference type="Proteomes" id="UP000242972">
    <property type="component" value="Unassembled WGS sequence"/>
</dbReference>
<reference evidence="4 5" key="1">
    <citation type="journal article" date="2014" name="BMC Genomics">
        <title>Comparison of environmental and isolate Sulfobacillus genomes reveals diverse carbon, sulfur, nitrogen, and hydrogen metabolisms.</title>
        <authorList>
            <person name="Justice N.B."/>
            <person name="Norman A."/>
            <person name="Brown C.T."/>
            <person name="Singh A."/>
            <person name="Thomas B.C."/>
            <person name="Banfield J.F."/>
        </authorList>
    </citation>
    <scope>NUCLEOTIDE SEQUENCE [LARGE SCALE GENOMIC DNA]</scope>
    <source>
        <strain evidence="4">AMDSBA4</strain>
    </source>
</reference>
<dbReference type="NCBIfam" id="NF003559">
    <property type="entry name" value="PRK05234.1"/>
    <property type="match status" value="1"/>
</dbReference>
<dbReference type="HAMAP" id="MF_00549">
    <property type="entry name" value="Methylglyoxal_synth"/>
    <property type="match status" value="1"/>
</dbReference>
<proteinExistence type="inferred from homology"/>
<feature type="binding site" evidence="1">
    <location>
        <position position="87"/>
    </location>
    <ligand>
        <name>substrate</name>
    </ligand>
</feature>
<evidence type="ECO:0000256" key="2">
    <source>
        <dbReference type="PIRSR" id="PIRSR006614-1"/>
    </source>
</evidence>
<dbReference type="PROSITE" id="PS51855">
    <property type="entry name" value="MGS"/>
    <property type="match status" value="1"/>
</dbReference>
<evidence type="ECO:0000256" key="1">
    <source>
        <dbReference type="HAMAP-Rule" id="MF_00549"/>
    </source>
</evidence>
<dbReference type="PROSITE" id="PS01335">
    <property type="entry name" value="METHYLGLYOXAL_SYNTH"/>
    <property type="match status" value="1"/>
</dbReference>
<dbReference type="InterPro" id="IPR036914">
    <property type="entry name" value="MGS-like_dom_sf"/>
</dbReference>
<dbReference type="EC" id="4.2.3.3" evidence="1"/>
<protein>
    <recommendedName>
        <fullName evidence="1">Methylglyoxal synthase</fullName>
        <shortName evidence="1">MGS</shortName>
        <ecNumber evidence="1">4.2.3.3</ecNumber>
    </recommendedName>
</protein>
<evidence type="ECO:0000259" key="3">
    <source>
        <dbReference type="PROSITE" id="PS51855"/>
    </source>
</evidence>
<name>A0A2T2XJX2_9FIRM</name>
<comment type="caution">
    <text evidence="1">Lacks conserved residue(s) required for the propagation of feature annotation.</text>
</comment>
<dbReference type="PIRSF" id="PIRSF006614">
    <property type="entry name" value="Methylglyox_syn"/>
    <property type="match status" value="1"/>
</dbReference>
<evidence type="ECO:0000313" key="5">
    <source>
        <dbReference type="Proteomes" id="UP000242972"/>
    </source>
</evidence>
<dbReference type="SMART" id="SM00851">
    <property type="entry name" value="MGS"/>
    <property type="match status" value="1"/>
</dbReference>
<dbReference type="GO" id="GO:0008929">
    <property type="term" value="F:methylglyoxal synthase activity"/>
    <property type="evidence" value="ECO:0007669"/>
    <property type="project" value="UniProtKB-UniRule"/>
</dbReference>
<feature type="domain" description="MGS-like" evidence="3">
    <location>
        <begin position="1"/>
        <end position="119"/>
    </location>
</feature>
<feature type="binding site" evidence="1">
    <location>
        <position position="8"/>
    </location>
    <ligand>
        <name>substrate</name>
    </ligand>
</feature>
<organism evidence="4 5">
    <name type="scientific">Sulfobacillus benefaciens</name>
    <dbReference type="NCBI Taxonomy" id="453960"/>
    <lineage>
        <taxon>Bacteria</taxon>
        <taxon>Bacillati</taxon>
        <taxon>Bacillota</taxon>
        <taxon>Clostridia</taxon>
        <taxon>Eubacteriales</taxon>
        <taxon>Clostridiales Family XVII. Incertae Sedis</taxon>
        <taxon>Sulfobacillus</taxon>
    </lineage>
</organism>
<dbReference type="InterPro" id="IPR011607">
    <property type="entry name" value="MGS-like_dom"/>
</dbReference>
<comment type="similarity">
    <text evidence="1">Belongs to the methylglyoxal synthase family.</text>
</comment>
<dbReference type="EMBL" id="PXYW01000006">
    <property type="protein sequence ID" value="PSR34796.1"/>
    <property type="molecule type" value="Genomic_DNA"/>
</dbReference>
<evidence type="ECO:0000313" key="4">
    <source>
        <dbReference type="EMBL" id="PSR34796.1"/>
    </source>
</evidence>
<dbReference type="NCBIfam" id="TIGR00160">
    <property type="entry name" value="MGSA"/>
    <property type="match status" value="1"/>
</dbReference>
<dbReference type="GO" id="GO:0019242">
    <property type="term" value="P:methylglyoxal biosynthetic process"/>
    <property type="evidence" value="ECO:0007669"/>
    <property type="project" value="UniProtKB-UniRule"/>
</dbReference>
<dbReference type="Pfam" id="PF02142">
    <property type="entry name" value="MGS"/>
    <property type="match status" value="1"/>
</dbReference>
<dbReference type="GO" id="GO:0005829">
    <property type="term" value="C:cytosol"/>
    <property type="evidence" value="ECO:0007669"/>
    <property type="project" value="TreeGrafter"/>
</dbReference>
<dbReference type="CDD" id="cd01422">
    <property type="entry name" value="MGS"/>
    <property type="match status" value="1"/>
</dbReference>
<dbReference type="AlphaFoldDB" id="A0A2T2XJX2"/>
<keyword evidence="1" id="KW-0456">Lyase</keyword>
<dbReference type="SUPFAM" id="SSF52335">
    <property type="entry name" value="Methylglyoxal synthase-like"/>
    <property type="match status" value="1"/>
</dbReference>
<feature type="active site" description="Proton donor/acceptor" evidence="1 2">
    <location>
        <position position="60"/>
    </location>
</feature>
<comment type="catalytic activity">
    <reaction evidence="1">
        <text>dihydroxyacetone phosphate = methylglyoxal + phosphate</text>
        <dbReference type="Rhea" id="RHEA:17937"/>
        <dbReference type="ChEBI" id="CHEBI:17158"/>
        <dbReference type="ChEBI" id="CHEBI:43474"/>
        <dbReference type="ChEBI" id="CHEBI:57642"/>
        <dbReference type="EC" id="4.2.3.3"/>
    </reaction>
</comment>
<dbReference type="Gene3D" id="3.40.50.1380">
    <property type="entry name" value="Methylglyoxal synthase-like domain"/>
    <property type="match status" value="1"/>
</dbReference>
<comment type="function">
    <text evidence="1">Catalyzes the formation of methylglyoxal from dihydroxyacetone phosphate.</text>
</comment>
<gene>
    <name evidence="1" type="primary">mgsA</name>
    <name evidence="4" type="ORF">C7B46_03545</name>
</gene>
<accession>A0A2T2XJX2</accession>
<dbReference type="InterPro" id="IPR018148">
    <property type="entry name" value="Methylglyoxal_synth_AS"/>
</dbReference>
<dbReference type="PANTHER" id="PTHR30492:SF0">
    <property type="entry name" value="METHYLGLYOXAL SYNTHASE"/>
    <property type="match status" value="1"/>
</dbReference>
<feature type="binding site" evidence="1">
    <location>
        <position position="12"/>
    </location>
    <ligand>
        <name>substrate</name>
    </ligand>
</feature>
<comment type="caution">
    <text evidence="4">The sequence shown here is derived from an EMBL/GenBank/DDBJ whole genome shotgun (WGS) entry which is preliminary data.</text>
</comment>
<dbReference type="InterPro" id="IPR004363">
    <property type="entry name" value="Methylgl_synth"/>
</dbReference>
<dbReference type="PANTHER" id="PTHR30492">
    <property type="entry name" value="METHYLGLYOXAL SYNTHASE"/>
    <property type="match status" value="1"/>
</dbReference>
<sequence length="119" mass="13007">MRIGLIAHDTKKDVLVDFVARHKNHFAQHNLWATGHTGQRIQDETGLKVNCLLPGPLGGDQEMGSLIAEGSIDLLFFFRDPLFAHPHEPDVSALLRVSDVRGIPVATNLATGEGLVHLL</sequence>